<gene>
    <name evidence="2" type="ORF">GCM10011531_07180</name>
</gene>
<feature type="binding site" evidence="1">
    <location>
        <position position="195"/>
    </location>
    <ligand>
        <name>a divalent metal cation</name>
        <dbReference type="ChEBI" id="CHEBI:60240"/>
        <label>1</label>
    </ligand>
</feature>
<dbReference type="InterPro" id="IPR032466">
    <property type="entry name" value="Metal_Hydrolase"/>
</dbReference>
<dbReference type="PANTHER" id="PTHR46124:SF2">
    <property type="entry name" value="D-AMINOACYL-TRNA DEACYLASE"/>
    <property type="match status" value="1"/>
</dbReference>
<feature type="binding site" evidence="1">
    <location>
        <position position="124"/>
    </location>
    <ligand>
        <name>a divalent metal cation</name>
        <dbReference type="ChEBI" id="CHEBI:60240"/>
        <label>2</label>
    </ligand>
</feature>
<keyword evidence="1" id="KW-0479">Metal-binding</keyword>
<dbReference type="EMBL" id="BMIC01000001">
    <property type="protein sequence ID" value="GFZ79807.1"/>
    <property type="molecule type" value="Genomic_DNA"/>
</dbReference>
<accession>A0A8J2XFN5</accession>
<dbReference type="AlphaFoldDB" id="A0A8J2XFN5"/>
<dbReference type="Gene3D" id="3.20.20.140">
    <property type="entry name" value="Metal-dependent hydrolases"/>
    <property type="match status" value="1"/>
</dbReference>
<keyword evidence="3" id="KW-1185">Reference proteome</keyword>
<reference evidence="2 3" key="1">
    <citation type="journal article" date="2014" name="Int. J. Syst. Evol. Microbiol.">
        <title>Complete genome sequence of Corynebacterium casei LMG S-19264T (=DSM 44701T), isolated from a smear-ripened cheese.</title>
        <authorList>
            <consortium name="US DOE Joint Genome Institute (JGI-PGF)"/>
            <person name="Walter F."/>
            <person name="Albersmeier A."/>
            <person name="Kalinowski J."/>
            <person name="Ruckert C."/>
        </authorList>
    </citation>
    <scope>NUCLEOTIDE SEQUENCE [LARGE SCALE GENOMIC DNA]</scope>
    <source>
        <strain evidence="2 3">CGMCC 1.15295</strain>
    </source>
</reference>
<dbReference type="GO" id="GO:0046872">
    <property type="term" value="F:metal ion binding"/>
    <property type="evidence" value="ECO:0007669"/>
    <property type="project" value="UniProtKB-KW"/>
</dbReference>
<dbReference type="Pfam" id="PF01026">
    <property type="entry name" value="TatD_DNase"/>
    <property type="match status" value="1"/>
</dbReference>
<dbReference type="InterPro" id="IPR049677">
    <property type="entry name" value="QatD"/>
</dbReference>
<proteinExistence type="predicted"/>
<dbReference type="CDD" id="cd01310">
    <property type="entry name" value="TatD_DNAse"/>
    <property type="match status" value="1"/>
</dbReference>
<dbReference type="NCBIfam" id="NF041926">
    <property type="entry name" value="QatD"/>
    <property type="match status" value="1"/>
</dbReference>
<sequence length="246" mass="28326">MRYHDTHFHLDLMPNPEGIAEKIEQNKVYTIAVTNSPTVFFYTEKISLNKRFLRPALGLHPELAFERQNEIDQFIKLLPKAKYIGEIGLDNFKKSPENFKTQKLVFEKIIEACDKEGGKILTIHSRKAEKEVLNIIGDKFSGKIILHWYSGSLRELDRAISIGAYFSINHSMTKSKNGQKIIERIPLNKLLIETDGPFTSLNSKPFIPTSVDIILDSLVRLKSNHENSDIVRERILKNFYDLINVN</sequence>
<dbReference type="SUPFAM" id="SSF51556">
    <property type="entry name" value="Metallo-dependent hydrolases"/>
    <property type="match status" value="1"/>
</dbReference>
<organism evidence="2 3">
    <name type="scientific">Aquaticitalea lipolytica</name>
    <dbReference type="NCBI Taxonomy" id="1247562"/>
    <lineage>
        <taxon>Bacteria</taxon>
        <taxon>Pseudomonadati</taxon>
        <taxon>Bacteroidota</taxon>
        <taxon>Flavobacteriia</taxon>
        <taxon>Flavobacteriales</taxon>
        <taxon>Flavobacteriaceae</taxon>
        <taxon>Aquaticitalea</taxon>
    </lineage>
</organism>
<comment type="caution">
    <text evidence="2">The sequence shown here is derived from an EMBL/GenBank/DDBJ whole genome shotgun (WGS) entry which is preliminary data.</text>
</comment>
<dbReference type="RefSeq" id="WP_262891369.1">
    <property type="nucleotide sequence ID" value="NZ_BMIC01000001.1"/>
</dbReference>
<dbReference type="PIRSF" id="PIRSF005902">
    <property type="entry name" value="DNase_TatD"/>
    <property type="match status" value="1"/>
</dbReference>
<dbReference type="Proteomes" id="UP000598120">
    <property type="component" value="Unassembled WGS sequence"/>
</dbReference>
<feature type="binding site" evidence="1">
    <location>
        <position position="86"/>
    </location>
    <ligand>
        <name>a divalent metal cation</name>
        <dbReference type="ChEBI" id="CHEBI:60240"/>
        <label>1</label>
    </ligand>
</feature>
<feature type="binding site" evidence="1">
    <location>
        <position position="147"/>
    </location>
    <ligand>
        <name>a divalent metal cation</name>
        <dbReference type="ChEBI" id="CHEBI:60240"/>
        <label>2</label>
    </ligand>
</feature>
<keyword evidence="2" id="KW-0378">Hydrolase</keyword>
<dbReference type="PANTHER" id="PTHR46124">
    <property type="entry name" value="D-AMINOACYL-TRNA DEACYLASE"/>
    <property type="match status" value="1"/>
</dbReference>
<evidence type="ECO:0000313" key="3">
    <source>
        <dbReference type="Proteomes" id="UP000598120"/>
    </source>
</evidence>
<feature type="binding site" evidence="1">
    <location>
        <position position="7"/>
    </location>
    <ligand>
        <name>a divalent metal cation</name>
        <dbReference type="ChEBI" id="CHEBI:60240"/>
        <label>1</label>
    </ligand>
</feature>
<name>A0A8J2XFN5_9FLAO</name>
<protein>
    <submittedName>
        <fullName evidence="2">TatD family hydrolase</fullName>
    </submittedName>
</protein>
<dbReference type="GO" id="GO:0016788">
    <property type="term" value="F:hydrolase activity, acting on ester bonds"/>
    <property type="evidence" value="ECO:0007669"/>
    <property type="project" value="InterPro"/>
</dbReference>
<feature type="binding site" evidence="1">
    <location>
        <position position="9"/>
    </location>
    <ligand>
        <name>a divalent metal cation</name>
        <dbReference type="ChEBI" id="CHEBI:60240"/>
        <label>1</label>
    </ligand>
</feature>
<evidence type="ECO:0000256" key="1">
    <source>
        <dbReference type="PIRSR" id="PIRSR005902-1"/>
    </source>
</evidence>
<evidence type="ECO:0000313" key="2">
    <source>
        <dbReference type="EMBL" id="GFZ79807.1"/>
    </source>
</evidence>
<dbReference type="InterPro" id="IPR001130">
    <property type="entry name" value="TatD-like"/>
</dbReference>